<evidence type="ECO:0000313" key="7">
    <source>
        <dbReference type="EMBL" id="JAI67422.1"/>
    </source>
</evidence>
<feature type="domain" description="IGFBP N-terminal" evidence="6">
    <location>
        <begin position="19"/>
        <end position="94"/>
    </location>
</feature>
<dbReference type="InterPro" id="IPR009030">
    <property type="entry name" value="Growth_fac_rcpt_cys_sf"/>
</dbReference>
<accession>A0A0P4WK02</accession>
<dbReference type="GO" id="GO:0005520">
    <property type="term" value="F:insulin-like growth factor binding"/>
    <property type="evidence" value="ECO:0007669"/>
    <property type="project" value="InterPro"/>
</dbReference>
<dbReference type="SUPFAM" id="SSF57184">
    <property type="entry name" value="Growth factor receptor domain"/>
    <property type="match status" value="1"/>
</dbReference>
<dbReference type="PANTHER" id="PTHR14186">
    <property type="entry name" value="INSULIN-LIKE GROWTH FACTOR BINDING PROTEIN-RELATED"/>
    <property type="match status" value="1"/>
</dbReference>
<dbReference type="GO" id="GO:0009966">
    <property type="term" value="P:regulation of signal transduction"/>
    <property type="evidence" value="ECO:0007669"/>
    <property type="project" value="TreeGrafter"/>
</dbReference>
<sequence length="143" mass="15442">MKCLLLILALVAALLPSTRGLSCLPCREVTCELPAAVTRCPWGLVLDMCGCCYVCGKGPGETCGGQWAWHGRCGHTLDCLKPHEAPGSGREHDRAAVGGGNALALLNMEEPARCYRRRDSVADSISTFFAWFSSLFRNGPRDD</sequence>
<dbReference type="EMBL" id="GDRN01035010">
    <property type="protein sequence ID" value="JAI67422.1"/>
    <property type="molecule type" value="Transcribed_RNA"/>
</dbReference>
<dbReference type="AlphaFoldDB" id="A0A0P4WK02"/>
<dbReference type="SMART" id="SM00121">
    <property type="entry name" value="IB"/>
    <property type="match status" value="1"/>
</dbReference>
<comment type="subcellular location">
    <subcellularLocation>
        <location evidence="1">Secreted</location>
    </subcellularLocation>
</comment>
<feature type="signal peptide" evidence="5">
    <location>
        <begin position="1"/>
        <end position="20"/>
    </location>
</feature>
<evidence type="ECO:0000256" key="2">
    <source>
        <dbReference type="ARBA" id="ARBA00022525"/>
    </source>
</evidence>
<name>A0A0P4WK02_SCYOL</name>
<dbReference type="PANTHER" id="PTHR14186:SF20">
    <property type="entry name" value="CYSTEINE-RICH MOTOR NEURON 1 PROTEIN-LIKE"/>
    <property type="match status" value="1"/>
</dbReference>
<reference evidence="7" key="1">
    <citation type="submission" date="2015-09" db="EMBL/GenBank/DDBJ databases">
        <title>Scylla olivacea transcriptome.</title>
        <authorList>
            <person name="Ikhwanuddin M."/>
        </authorList>
    </citation>
    <scope>NUCLEOTIDE SEQUENCE</scope>
</reference>
<evidence type="ECO:0000259" key="6">
    <source>
        <dbReference type="PROSITE" id="PS51323"/>
    </source>
</evidence>
<evidence type="ECO:0000256" key="1">
    <source>
        <dbReference type="ARBA" id="ARBA00004613"/>
    </source>
</evidence>
<dbReference type="InterPro" id="IPR000867">
    <property type="entry name" value="IGFBP-like"/>
</dbReference>
<dbReference type="GO" id="GO:0001558">
    <property type="term" value="P:regulation of cell growth"/>
    <property type="evidence" value="ECO:0007669"/>
    <property type="project" value="InterPro"/>
</dbReference>
<evidence type="ECO:0000256" key="4">
    <source>
        <dbReference type="ARBA" id="ARBA00023157"/>
    </source>
</evidence>
<keyword evidence="4" id="KW-1015">Disulfide bond</keyword>
<dbReference type="InterPro" id="IPR011390">
    <property type="entry name" value="IGFBP_rP_mac25"/>
</dbReference>
<feature type="chain" id="PRO_5006070568" description="IGFBP N-terminal domain-containing protein" evidence="5">
    <location>
        <begin position="21"/>
        <end position="143"/>
    </location>
</feature>
<keyword evidence="3 5" id="KW-0732">Signal</keyword>
<proteinExistence type="predicted"/>
<dbReference type="GO" id="GO:0005576">
    <property type="term" value="C:extracellular region"/>
    <property type="evidence" value="ECO:0007669"/>
    <property type="project" value="UniProtKB-SubCell"/>
</dbReference>
<dbReference type="PROSITE" id="PS51323">
    <property type="entry name" value="IGFBP_N_2"/>
    <property type="match status" value="1"/>
</dbReference>
<protein>
    <recommendedName>
        <fullName evidence="6">IGFBP N-terminal domain-containing protein</fullName>
    </recommendedName>
</protein>
<evidence type="ECO:0000256" key="5">
    <source>
        <dbReference type="SAM" id="SignalP"/>
    </source>
</evidence>
<keyword evidence="2" id="KW-0964">Secreted</keyword>
<dbReference type="Pfam" id="PF00219">
    <property type="entry name" value="IGFBP"/>
    <property type="match status" value="1"/>
</dbReference>
<dbReference type="Gene3D" id="4.10.40.20">
    <property type="match status" value="1"/>
</dbReference>
<evidence type="ECO:0000256" key="3">
    <source>
        <dbReference type="ARBA" id="ARBA00022729"/>
    </source>
</evidence>
<organism evidence="7">
    <name type="scientific">Scylla olivacea</name>
    <name type="common">Orange mud crab</name>
    <name type="synonym">Cancer olivacea</name>
    <dbReference type="NCBI Taxonomy" id="85551"/>
    <lineage>
        <taxon>Eukaryota</taxon>
        <taxon>Metazoa</taxon>
        <taxon>Ecdysozoa</taxon>
        <taxon>Arthropoda</taxon>
        <taxon>Crustacea</taxon>
        <taxon>Multicrustacea</taxon>
        <taxon>Malacostraca</taxon>
        <taxon>Eumalacostraca</taxon>
        <taxon>Eucarida</taxon>
        <taxon>Decapoda</taxon>
        <taxon>Pleocyemata</taxon>
        <taxon>Brachyura</taxon>
        <taxon>Eubrachyura</taxon>
        <taxon>Portunoidea</taxon>
        <taxon>Portunidae</taxon>
        <taxon>Portuninae</taxon>
        <taxon>Scylla</taxon>
    </lineage>
</organism>